<feature type="transmembrane region" description="Helical" evidence="1">
    <location>
        <begin position="20"/>
        <end position="38"/>
    </location>
</feature>
<sequence>MDPNTRGRYRVHDWTPLISFYGYVDCRYLLTFLFLLLTRRRSSRALLSCLCSREYFSYNSRLKHKRPADSPSILRGDFSIHNKRFERPLFVSLRYWRPPILEFLIFPVLARGFWRIFWSTGNLSASKLWA</sequence>
<name>A0A1C7LNE2_GRIFR</name>
<comment type="caution">
    <text evidence="2">The sequence shown here is derived from an EMBL/GenBank/DDBJ whole genome shotgun (WGS) entry which is preliminary data.</text>
</comment>
<dbReference type="Proteomes" id="UP000092993">
    <property type="component" value="Unassembled WGS sequence"/>
</dbReference>
<evidence type="ECO:0000313" key="2">
    <source>
        <dbReference type="EMBL" id="OBZ66263.1"/>
    </source>
</evidence>
<reference evidence="2 3" key="1">
    <citation type="submission" date="2016-03" db="EMBL/GenBank/DDBJ databases">
        <title>Whole genome sequencing of Grifola frondosa 9006-11.</title>
        <authorList>
            <person name="Min B."/>
            <person name="Park H."/>
            <person name="Kim J.-G."/>
            <person name="Cho H."/>
            <person name="Oh Y.-L."/>
            <person name="Kong W.-S."/>
            <person name="Choi I.-G."/>
        </authorList>
    </citation>
    <scope>NUCLEOTIDE SEQUENCE [LARGE SCALE GENOMIC DNA]</scope>
    <source>
        <strain evidence="2 3">9006-11</strain>
    </source>
</reference>
<dbReference type="EMBL" id="LUGG01000032">
    <property type="protein sequence ID" value="OBZ66263.1"/>
    <property type="molecule type" value="Genomic_DNA"/>
</dbReference>
<gene>
    <name evidence="2" type="ORF">A0H81_13764</name>
</gene>
<keyword evidence="1" id="KW-1133">Transmembrane helix</keyword>
<protein>
    <recommendedName>
        <fullName evidence="4">Transmembrane protein</fullName>
    </recommendedName>
</protein>
<keyword evidence="1" id="KW-0812">Transmembrane</keyword>
<evidence type="ECO:0000313" key="3">
    <source>
        <dbReference type="Proteomes" id="UP000092993"/>
    </source>
</evidence>
<keyword evidence="1" id="KW-0472">Membrane</keyword>
<evidence type="ECO:0000256" key="1">
    <source>
        <dbReference type="SAM" id="Phobius"/>
    </source>
</evidence>
<evidence type="ECO:0008006" key="4">
    <source>
        <dbReference type="Google" id="ProtNLM"/>
    </source>
</evidence>
<keyword evidence="3" id="KW-1185">Reference proteome</keyword>
<accession>A0A1C7LNE2</accession>
<dbReference type="AlphaFoldDB" id="A0A1C7LNE2"/>
<proteinExistence type="predicted"/>
<organism evidence="2 3">
    <name type="scientific">Grifola frondosa</name>
    <name type="common">Maitake</name>
    <name type="synonym">Polyporus frondosus</name>
    <dbReference type="NCBI Taxonomy" id="5627"/>
    <lineage>
        <taxon>Eukaryota</taxon>
        <taxon>Fungi</taxon>
        <taxon>Dikarya</taxon>
        <taxon>Basidiomycota</taxon>
        <taxon>Agaricomycotina</taxon>
        <taxon>Agaricomycetes</taxon>
        <taxon>Polyporales</taxon>
        <taxon>Grifolaceae</taxon>
        <taxon>Grifola</taxon>
    </lineage>
</organism>